<dbReference type="InterPro" id="IPR018247">
    <property type="entry name" value="EF_Hand_1_Ca_BS"/>
</dbReference>
<dbReference type="InterPro" id="IPR007014">
    <property type="entry name" value="FUN14"/>
</dbReference>
<dbReference type="Pfam" id="PF04930">
    <property type="entry name" value="FUN14"/>
    <property type="match status" value="1"/>
</dbReference>
<keyword evidence="7" id="KW-1185">Reference proteome</keyword>
<name>A0A8H7PX73_MORIS</name>
<evidence type="ECO:0000256" key="5">
    <source>
        <dbReference type="ARBA" id="ARBA00023136"/>
    </source>
</evidence>
<dbReference type="OrthoDB" id="163794at2759"/>
<evidence type="ECO:0000256" key="3">
    <source>
        <dbReference type="ARBA" id="ARBA00022692"/>
    </source>
</evidence>
<proteinExistence type="inferred from homology"/>
<dbReference type="GO" id="GO:0016020">
    <property type="term" value="C:membrane"/>
    <property type="evidence" value="ECO:0007669"/>
    <property type="project" value="UniProtKB-SubCell"/>
</dbReference>
<comment type="caution">
    <text evidence="6">The sequence shown here is derived from an EMBL/GenBank/DDBJ whole genome shotgun (WGS) entry which is preliminary data.</text>
</comment>
<dbReference type="Proteomes" id="UP000654370">
    <property type="component" value="Unassembled WGS sequence"/>
</dbReference>
<evidence type="ECO:0008006" key="8">
    <source>
        <dbReference type="Google" id="ProtNLM"/>
    </source>
</evidence>
<keyword evidence="4" id="KW-1133">Transmembrane helix</keyword>
<dbReference type="PROSITE" id="PS00018">
    <property type="entry name" value="EF_HAND_1"/>
    <property type="match status" value="1"/>
</dbReference>
<evidence type="ECO:0000313" key="7">
    <source>
        <dbReference type="Proteomes" id="UP000654370"/>
    </source>
</evidence>
<keyword evidence="5" id="KW-0472">Membrane</keyword>
<dbReference type="PANTHER" id="PTHR21346">
    <property type="entry name" value="FUN14 DOMAIN CONTAINING"/>
    <property type="match status" value="1"/>
</dbReference>
<sequence length="181" mass="20059">MQQSTRMPMSWTFSKTVAPASTSKILAMVATATATPLAFKKPVLCQAFASPLREPLDPNSSVKPEDKDVSKSLFHSGELTFGAFLGVCTGYLIKKVGKLFAMMVGVGFVFLQYCSSKGFVSVHWDRIENNWWKRGLDVDHDGKVTKGDIKNKWNMLLGFLTQNLQFKTSFTAGLYAGIRYG</sequence>
<organism evidence="6 7">
    <name type="scientific">Mortierella isabellina</name>
    <name type="common">Filamentous fungus</name>
    <name type="synonym">Umbelopsis isabellina</name>
    <dbReference type="NCBI Taxonomy" id="91625"/>
    <lineage>
        <taxon>Eukaryota</taxon>
        <taxon>Fungi</taxon>
        <taxon>Fungi incertae sedis</taxon>
        <taxon>Mucoromycota</taxon>
        <taxon>Mucoromycotina</taxon>
        <taxon>Umbelopsidomycetes</taxon>
        <taxon>Umbelopsidales</taxon>
        <taxon>Umbelopsidaceae</taxon>
        <taxon>Umbelopsis</taxon>
    </lineage>
</organism>
<evidence type="ECO:0000256" key="4">
    <source>
        <dbReference type="ARBA" id="ARBA00022989"/>
    </source>
</evidence>
<dbReference type="PANTHER" id="PTHR21346:SF10">
    <property type="entry name" value="TRANSMEMBRANE PROTEIN"/>
    <property type="match status" value="1"/>
</dbReference>
<protein>
    <recommendedName>
        <fullName evidence="8">FUN14 family protein</fullName>
    </recommendedName>
</protein>
<evidence type="ECO:0000256" key="1">
    <source>
        <dbReference type="ARBA" id="ARBA00004370"/>
    </source>
</evidence>
<accession>A0A8H7PX73</accession>
<gene>
    <name evidence="6" type="ORF">INT43_006862</name>
</gene>
<evidence type="ECO:0000313" key="6">
    <source>
        <dbReference type="EMBL" id="KAG2181937.1"/>
    </source>
</evidence>
<keyword evidence="3" id="KW-0812">Transmembrane</keyword>
<dbReference type="EMBL" id="JAEPQZ010000004">
    <property type="protein sequence ID" value="KAG2181937.1"/>
    <property type="molecule type" value="Genomic_DNA"/>
</dbReference>
<dbReference type="AlphaFoldDB" id="A0A8H7PX73"/>
<evidence type="ECO:0000256" key="2">
    <source>
        <dbReference type="ARBA" id="ARBA00009160"/>
    </source>
</evidence>
<reference evidence="6" key="1">
    <citation type="submission" date="2020-12" db="EMBL/GenBank/DDBJ databases">
        <title>Metabolic potential, ecology and presence of endohyphal bacteria is reflected in genomic diversity of Mucoromycotina.</title>
        <authorList>
            <person name="Muszewska A."/>
            <person name="Okrasinska A."/>
            <person name="Steczkiewicz K."/>
            <person name="Drgas O."/>
            <person name="Orlowska M."/>
            <person name="Perlinska-Lenart U."/>
            <person name="Aleksandrzak-Piekarczyk T."/>
            <person name="Szatraj K."/>
            <person name="Zielenkiewicz U."/>
            <person name="Pilsyk S."/>
            <person name="Malc E."/>
            <person name="Mieczkowski P."/>
            <person name="Kruszewska J.S."/>
            <person name="Biernat P."/>
            <person name="Pawlowska J."/>
        </authorList>
    </citation>
    <scope>NUCLEOTIDE SEQUENCE</scope>
    <source>
        <strain evidence="6">WA0000067209</strain>
    </source>
</reference>
<comment type="subcellular location">
    <subcellularLocation>
        <location evidence="1">Membrane</location>
    </subcellularLocation>
</comment>
<comment type="similarity">
    <text evidence="2">Belongs to the FUN14 family.</text>
</comment>